<dbReference type="InterPro" id="IPR002130">
    <property type="entry name" value="Cyclophilin-type_PPIase_dom"/>
</dbReference>
<keyword evidence="10 11" id="KW-0413">Isomerase</keyword>
<dbReference type="FunFam" id="1.25.40.10:FF:000029">
    <property type="entry name" value="peptidyl-prolyl cis-trans isomerase D"/>
    <property type="match status" value="1"/>
</dbReference>
<dbReference type="Proteomes" id="UP000076837">
    <property type="component" value="Unassembled WGS sequence"/>
</dbReference>
<name>A0A163LM91_DIDRA</name>
<evidence type="ECO:0000256" key="2">
    <source>
        <dbReference type="ARBA" id="ARBA00002388"/>
    </source>
</evidence>
<dbReference type="PANTHER" id="PTHR11071">
    <property type="entry name" value="PEPTIDYL-PROLYL CIS-TRANS ISOMERASE"/>
    <property type="match status" value="1"/>
</dbReference>
<evidence type="ECO:0000256" key="10">
    <source>
        <dbReference type="ARBA" id="ARBA00023235"/>
    </source>
</evidence>
<evidence type="ECO:0000313" key="12">
    <source>
        <dbReference type="Proteomes" id="UP000076837"/>
    </source>
</evidence>
<dbReference type="InterPro" id="IPR011990">
    <property type="entry name" value="TPR-like_helical_dom_sf"/>
</dbReference>
<proteinExistence type="inferred from homology"/>
<dbReference type="SUPFAM" id="SSF50891">
    <property type="entry name" value="Cyclophilin-like"/>
    <property type="match status" value="1"/>
</dbReference>
<dbReference type="SMART" id="SM00028">
    <property type="entry name" value="TPR"/>
    <property type="match status" value="3"/>
</dbReference>
<dbReference type="Pfam" id="PF00160">
    <property type="entry name" value="Pro_isomerase"/>
    <property type="match status" value="1"/>
</dbReference>
<sequence length="372" mass="41414">MADKRTRCFFDIAIGGVKTGRIAFELYNDIVPKTAENFRALCTGEKGVGKAGKPLHYKGSSFHRVIKGFMIQGGDFTEGNGTGGESIYGEKFEDENFEKIHDKPFLLSMANAGPGTNGSQFFVTTVPTPHLDKKHVVYGEVINGKSIVRQIENLKTQSGDKPWQDATIIDCGELTGDDYTKAVEKTPDVTGDPYEDFPEDQKSSEEEWEGAQILKIATELKDMGNTAFKRQDLNLGIKKYQKSLRYLHEYPAPADNDPPELWKNLQALKITVYLNLALLQNKTSQYTEAADSATKALDIEGITEKDLAKAYFRRAQAKAGKKSEEDALTDLTEAIKYAPGDAAIVKELDIVKKRVQSRKEKEKKAYANAFNF</sequence>
<evidence type="ECO:0000313" key="11">
    <source>
        <dbReference type="EMBL" id="KZM27922.1"/>
    </source>
</evidence>
<keyword evidence="12" id="KW-1185">Reference proteome</keyword>
<dbReference type="EC" id="5.2.1.8" evidence="5"/>
<dbReference type="GO" id="GO:0042026">
    <property type="term" value="P:protein refolding"/>
    <property type="evidence" value="ECO:0007669"/>
    <property type="project" value="UniProtKB-ARBA"/>
</dbReference>
<evidence type="ECO:0000256" key="3">
    <source>
        <dbReference type="ARBA" id="ARBA00004496"/>
    </source>
</evidence>
<dbReference type="PROSITE" id="PS50072">
    <property type="entry name" value="CSA_PPIASE_2"/>
    <property type="match status" value="1"/>
</dbReference>
<keyword evidence="8" id="KW-0802">TPR repeat</keyword>
<comment type="catalytic activity">
    <reaction evidence="1">
        <text>[protein]-peptidylproline (omega=180) = [protein]-peptidylproline (omega=0)</text>
        <dbReference type="Rhea" id="RHEA:16237"/>
        <dbReference type="Rhea" id="RHEA-COMP:10747"/>
        <dbReference type="Rhea" id="RHEA-COMP:10748"/>
        <dbReference type="ChEBI" id="CHEBI:83833"/>
        <dbReference type="ChEBI" id="CHEBI:83834"/>
        <dbReference type="EC" id="5.2.1.8"/>
    </reaction>
</comment>
<dbReference type="EMBL" id="JYNV01000043">
    <property type="protein sequence ID" value="KZM27922.1"/>
    <property type="molecule type" value="Genomic_DNA"/>
</dbReference>
<evidence type="ECO:0000256" key="8">
    <source>
        <dbReference type="ARBA" id="ARBA00022803"/>
    </source>
</evidence>
<dbReference type="InterPro" id="IPR029000">
    <property type="entry name" value="Cyclophilin-like_dom_sf"/>
</dbReference>
<dbReference type="GO" id="GO:0016018">
    <property type="term" value="F:cyclosporin A binding"/>
    <property type="evidence" value="ECO:0007669"/>
    <property type="project" value="TreeGrafter"/>
</dbReference>
<dbReference type="FunFam" id="2.40.100.10:FF:000009">
    <property type="entry name" value="Peptidyl-prolyl cis-trans isomerase D"/>
    <property type="match status" value="1"/>
</dbReference>
<dbReference type="SUPFAM" id="SSF48452">
    <property type="entry name" value="TPR-like"/>
    <property type="match status" value="1"/>
</dbReference>
<dbReference type="PRINTS" id="PR00153">
    <property type="entry name" value="CSAPPISMRASE"/>
</dbReference>
<dbReference type="OrthoDB" id="193499at2759"/>
<dbReference type="InterPro" id="IPR020892">
    <property type="entry name" value="Cyclophilin-type_PPIase_CS"/>
</dbReference>
<evidence type="ECO:0000256" key="1">
    <source>
        <dbReference type="ARBA" id="ARBA00000971"/>
    </source>
</evidence>
<dbReference type="GO" id="GO:0005737">
    <property type="term" value="C:cytoplasm"/>
    <property type="evidence" value="ECO:0007669"/>
    <property type="project" value="UniProtKB-SubCell"/>
</dbReference>
<comment type="similarity">
    <text evidence="4">Belongs to the cyclophilin-type PPIase family. PPIase D subfamily.</text>
</comment>
<dbReference type="PANTHER" id="PTHR11071:SF561">
    <property type="entry name" value="PEPTIDYL-PROLYL CIS-TRANS ISOMERASE D-RELATED"/>
    <property type="match status" value="1"/>
</dbReference>
<evidence type="ECO:0000256" key="6">
    <source>
        <dbReference type="ARBA" id="ARBA00022490"/>
    </source>
</evidence>
<comment type="function">
    <text evidence="2">PPIases accelerate the folding of proteins. It catalyzes the cis-trans isomerization of proline imidic peptide bonds in oligopeptides.</text>
</comment>
<evidence type="ECO:0000256" key="5">
    <source>
        <dbReference type="ARBA" id="ARBA00013194"/>
    </source>
</evidence>
<dbReference type="PROSITE" id="PS00170">
    <property type="entry name" value="CSA_PPIASE_1"/>
    <property type="match status" value="1"/>
</dbReference>
<dbReference type="GO" id="GO:0051082">
    <property type="term" value="F:unfolded protein binding"/>
    <property type="evidence" value="ECO:0007669"/>
    <property type="project" value="UniProtKB-ARBA"/>
</dbReference>
<evidence type="ECO:0000256" key="7">
    <source>
        <dbReference type="ARBA" id="ARBA00022737"/>
    </source>
</evidence>
<protein>
    <recommendedName>
        <fullName evidence="5">peptidylprolyl isomerase</fullName>
        <ecNumber evidence="5">5.2.1.8</ecNumber>
    </recommendedName>
</protein>
<dbReference type="AlphaFoldDB" id="A0A163LM91"/>
<evidence type="ECO:0000256" key="4">
    <source>
        <dbReference type="ARBA" id="ARBA00010898"/>
    </source>
</evidence>
<keyword evidence="6" id="KW-0963">Cytoplasm</keyword>
<dbReference type="GO" id="GO:0003755">
    <property type="term" value="F:peptidyl-prolyl cis-trans isomerase activity"/>
    <property type="evidence" value="ECO:0007669"/>
    <property type="project" value="UniProtKB-KW"/>
</dbReference>
<organism evidence="11 12">
    <name type="scientific">Didymella rabiei</name>
    <name type="common">Chickpea ascochyta blight fungus</name>
    <name type="synonym">Mycosphaerella rabiei</name>
    <dbReference type="NCBI Taxonomy" id="5454"/>
    <lineage>
        <taxon>Eukaryota</taxon>
        <taxon>Fungi</taxon>
        <taxon>Dikarya</taxon>
        <taxon>Ascomycota</taxon>
        <taxon>Pezizomycotina</taxon>
        <taxon>Dothideomycetes</taxon>
        <taxon>Pleosporomycetidae</taxon>
        <taxon>Pleosporales</taxon>
        <taxon>Pleosporineae</taxon>
        <taxon>Didymellaceae</taxon>
        <taxon>Ascochyta</taxon>
    </lineage>
</organism>
<keyword evidence="7" id="KW-0677">Repeat</keyword>
<comment type="subcellular location">
    <subcellularLocation>
        <location evidence="3">Cytoplasm</location>
    </subcellularLocation>
</comment>
<reference evidence="11 12" key="1">
    <citation type="journal article" date="2016" name="Sci. Rep.">
        <title>Draft genome sequencing and secretome analysis of fungal phytopathogen Ascochyta rabiei provides insight into the necrotrophic effector repertoire.</title>
        <authorList>
            <person name="Verma S."/>
            <person name="Gazara R.K."/>
            <person name="Nizam S."/>
            <person name="Parween S."/>
            <person name="Chattopadhyay D."/>
            <person name="Verma P.K."/>
        </authorList>
    </citation>
    <scope>NUCLEOTIDE SEQUENCE [LARGE SCALE GENOMIC DNA]</scope>
    <source>
        <strain evidence="11 12">ArDII</strain>
    </source>
</reference>
<evidence type="ECO:0000256" key="9">
    <source>
        <dbReference type="ARBA" id="ARBA00023110"/>
    </source>
</evidence>
<comment type="caution">
    <text evidence="11">The sequence shown here is derived from an EMBL/GenBank/DDBJ whole genome shotgun (WGS) entry which is preliminary data.</text>
</comment>
<keyword evidence="9" id="KW-0697">Rotamase</keyword>
<dbReference type="CDD" id="cd01926">
    <property type="entry name" value="cyclophilin_ABH_like"/>
    <property type="match status" value="1"/>
</dbReference>
<dbReference type="STRING" id="5454.A0A163LM91"/>
<accession>A0A163LM91</accession>
<dbReference type="InterPro" id="IPR019734">
    <property type="entry name" value="TPR_rpt"/>
</dbReference>
<dbReference type="Gene3D" id="2.40.100.10">
    <property type="entry name" value="Cyclophilin-like"/>
    <property type="match status" value="1"/>
</dbReference>
<gene>
    <name evidence="11" type="ORF">ST47_g936</name>
</gene>
<dbReference type="Gene3D" id="1.25.40.10">
    <property type="entry name" value="Tetratricopeptide repeat domain"/>
    <property type="match status" value="1"/>
</dbReference>